<dbReference type="EMBL" id="ASHM01057244">
    <property type="protein sequence ID" value="PNX88625.1"/>
    <property type="molecule type" value="Genomic_DNA"/>
</dbReference>
<sequence length="73" mass="8813">RTVRRSWYLDLLQLMANFLNMFEVTVWGCWRSMSAAAKKDALRTWMHWVAEVLIYDRLERLTTVVTRKVVSRH</sequence>
<reference evidence="1 2" key="2">
    <citation type="journal article" date="2017" name="Front. Plant Sci.">
        <title>Gene Classification and Mining of Molecular Markers Useful in Red Clover (Trifolium pratense) Breeding.</title>
        <authorList>
            <person name="Istvanek J."/>
            <person name="Dluhosova J."/>
            <person name="Dluhos P."/>
            <person name="Patkova L."/>
            <person name="Nedelnik J."/>
            <person name="Repkova J."/>
        </authorList>
    </citation>
    <scope>NUCLEOTIDE SEQUENCE [LARGE SCALE GENOMIC DNA]</scope>
    <source>
        <strain evidence="2">cv. Tatra</strain>
        <tissue evidence="1">Young leaves</tissue>
    </source>
</reference>
<proteinExistence type="predicted"/>
<evidence type="ECO:0000313" key="2">
    <source>
        <dbReference type="Proteomes" id="UP000236291"/>
    </source>
</evidence>
<evidence type="ECO:0000313" key="1">
    <source>
        <dbReference type="EMBL" id="PNX88625.1"/>
    </source>
</evidence>
<feature type="non-terminal residue" evidence="1">
    <location>
        <position position="1"/>
    </location>
</feature>
<reference evidence="1 2" key="1">
    <citation type="journal article" date="2014" name="Am. J. Bot.">
        <title>Genome assembly and annotation for red clover (Trifolium pratense; Fabaceae).</title>
        <authorList>
            <person name="Istvanek J."/>
            <person name="Jaros M."/>
            <person name="Krenek A."/>
            <person name="Repkova J."/>
        </authorList>
    </citation>
    <scope>NUCLEOTIDE SEQUENCE [LARGE SCALE GENOMIC DNA]</scope>
    <source>
        <strain evidence="2">cv. Tatra</strain>
        <tissue evidence="1">Young leaves</tissue>
    </source>
</reference>
<gene>
    <name evidence="1" type="ORF">L195_g044734</name>
</gene>
<comment type="caution">
    <text evidence="1">The sequence shown here is derived from an EMBL/GenBank/DDBJ whole genome shotgun (WGS) entry which is preliminary data.</text>
</comment>
<protein>
    <submittedName>
        <fullName evidence="1">Uncharacterized protein</fullName>
    </submittedName>
</protein>
<organism evidence="1 2">
    <name type="scientific">Trifolium pratense</name>
    <name type="common">Red clover</name>
    <dbReference type="NCBI Taxonomy" id="57577"/>
    <lineage>
        <taxon>Eukaryota</taxon>
        <taxon>Viridiplantae</taxon>
        <taxon>Streptophyta</taxon>
        <taxon>Embryophyta</taxon>
        <taxon>Tracheophyta</taxon>
        <taxon>Spermatophyta</taxon>
        <taxon>Magnoliopsida</taxon>
        <taxon>eudicotyledons</taxon>
        <taxon>Gunneridae</taxon>
        <taxon>Pentapetalae</taxon>
        <taxon>rosids</taxon>
        <taxon>fabids</taxon>
        <taxon>Fabales</taxon>
        <taxon>Fabaceae</taxon>
        <taxon>Papilionoideae</taxon>
        <taxon>50 kb inversion clade</taxon>
        <taxon>NPAAA clade</taxon>
        <taxon>Hologalegina</taxon>
        <taxon>IRL clade</taxon>
        <taxon>Trifolieae</taxon>
        <taxon>Trifolium</taxon>
    </lineage>
</organism>
<name>A0A2K3MCW7_TRIPR</name>
<accession>A0A2K3MCW7</accession>
<dbReference type="Proteomes" id="UP000236291">
    <property type="component" value="Unassembled WGS sequence"/>
</dbReference>
<dbReference type="AlphaFoldDB" id="A0A2K3MCW7"/>